<evidence type="ECO:0000313" key="3">
    <source>
        <dbReference type="Proteomes" id="UP001152795"/>
    </source>
</evidence>
<name>A0A6S7J038_PARCT</name>
<organism evidence="2 3">
    <name type="scientific">Paramuricea clavata</name>
    <name type="common">Red gorgonian</name>
    <name type="synonym">Violescent sea-whip</name>
    <dbReference type="NCBI Taxonomy" id="317549"/>
    <lineage>
        <taxon>Eukaryota</taxon>
        <taxon>Metazoa</taxon>
        <taxon>Cnidaria</taxon>
        <taxon>Anthozoa</taxon>
        <taxon>Octocorallia</taxon>
        <taxon>Malacalcyonacea</taxon>
        <taxon>Plexauridae</taxon>
        <taxon>Paramuricea</taxon>
    </lineage>
</organism>
<gene>
    <name evidence="2" type="ORF">PACLA_8A079336</name>
</gene>
<dbReference type="Proteomes" id="UP001152795">
    <property type="component" value="Unassembled WGS sequence"/>
</dbReference>
<dbReference type="InterPro" id="IPR003609">
    <property type="entry name" value="Pan_app"/>
</dbReference>
<reference evidence="2" key="1">
    <citation type="submission" date="2020-04" db="EMBL/GenBank/DDBJ databases">
        <authorList>
            <person name="Alioto T."/>
            <person name="Alioto T."/>
            <person name="Gomez Garrido J."/>
        </authorList>
    </citation>
    <scope>NUCLEOTIDE SEQUENCE</scope>
    <source>
        <strain evidence="2">A484AB</strain>
    </source>
</reference>
<evidence type="ECO:0000313" key="2">
    <source>
        <dbReference type="EMBL" id="CAB4023517.1"/>
    </source>
</evidence>
<sequence>MANSALLLMIVILKFSSLLVLGIQVQISMFARKECGQWCLKNQRCLSMNYGSMSSDSELAICELNNSTRERTSLKYDTRFSYYESLDSRPKESSEKPNTISRNATSCSYYMSHGAPGVYTIFEPMRNKTCKVYCHFDHERQKSWTMVLSFRLSNNQKLSAKPFWMDTPYNKASPNFKLYRMPLELMKNIRKLATEWRAVCNYNGTISDRLDTVRGEFKTFDPLQNAKTGSCKSVKYINIRGASCKDCTAKFFQTPTQFLHIDSTKSSTRSTTCTFKFQQAVVSSEDNFGFYRNINPNFSCSTRNDSTTSWWFGK</sequence>
<dbReference type="AlphaFoldDB" id="A0A6S7J038"/>
<accession>A0A6S7J038</accession>
<evidence type="ECO:0000259" key="1">
    <source>
        <dbReference type="Pfam" id="PF00024"/>
    </source>
</evidence>
<protein>
    <recommendedName>
        <fullName evidence="1">Apple domain-containing protein</fullName>
    </recommendedName>
</protein>
<dbReference type="Pfam" id="PF00024">
    <property type="entry name" value="PAN_1"/>
    <property type="match status" value="1"/>
</dbReference>
<feature type="domain" description="Apple" evidence="1">
    <location>
        <begin position="30"/>
        <end position="84"/>
    </location>
</feature>
<dbReference type="EMBL" id="CACRXK020012538">
    <property type="protein sequence ID" value="CAB4023517.1"/>
    <property type="molecule type" value="Genomic_DNA"/>
</dbReference>
<keyword evidence="3" id="KW-1185">Reference proteome</keyword>
<proteinExistence type="predicted"/>
<dbReference type="OrthoDB" id="5977329at2759"/>
<comment type="caution">
    <text evidence="2">The sequence shown here is derived from an EMBL/GenBank/DDBJ whole genome shotgun (WGS) entry which is preliminary data.</text>
</comment>